<dbReference type="CDD" id="cd18787">
    <property type="entry name" value="SF2_C_DEAD"/>
    <property type="match status" value="1"/>
</dbReference>
<dbReference type="PROSITE" id="PS00039">
    <property type="entry name" value="DEAD_ATP_HELICASE"/>
    <property type="match status" value="1"/>
</dbReference>
<evidence type="ECO:0000259" key="10">
    <source>
        <dbReference type="PROSITE" id="PS51194"/>
    </source>
</evidence>
<dbReference type="InterPro" id="IPR027417">
    <property type="entry name" value="P-loop_NTPase"/>
</dbReference>
<gene>
    <name evidence="11" type="ORF">D6D15_02094</name>
</gene>
<evidence type="ECO:0000313" key="12">
    <source>
        <dbReference type="Proteomes" id="UP000304928"/>
    </source>
</evidence>
<feature type="region of interest" description="Disordered" evidence="8">
    <location>
        <begin position="547"/>
        <end position="609"/>
    </location>
</feature>
<evidence type="ECO:0000256" key="3">
    <source>
        <dbReference type="ARBA" id="ARBA00022801"/>
    </source>
</evidence>
<feature type="compositionally biased region" description="Low complexity" evidence="8">
    <location>
        <begin position="585"/>
        <end position="601"/>
    </location>
</feature>
<evidence type="ECO:0000259" key="9">
    <source>
        <dbReference type="PROSITE" id="PS51192"/>
    </source>
</evidence>
<evidence type="ECO:0000256" key="6">
    <source>
        <dbReference type="ARBA" id="ARBA00047984"/>
    </source>
</evidence>
<evidence type="ECO:0000256" key="4">
    <source>
        <dbReference type="ARBA" id="ARBA00022806"/>
    </source>
</evidence>
<dbReference type="InterPro" id="IPR001650">
    <property type="entry name" value="Helicase_C-like"/>
</dbReference>
<dbReference type="GO" id="GO:0003724">
    <property type="term" value="F:RNA helicase activity"/>
    <property type="evidence" value="ECO:0007669"/>
    <property type="project" value="UniProtKB-EC"/>
</dbReference>
<dbReference type="SMART" id="SM00490">
    <property type="entry name" value="HELICc"/>
    <property type="match status" value="1"/>
</dbReference>
<feature type="domain" description="Helicase ATP-binding" evidence="9">
    <location>
        <begin position="173"/>
        <end position="364"/>
    </location>
</feature>
<feature type="region of interest" description="Disordered" evidence="8">
    <location>
        <begin position="30"/>
        <end position="61"/>
    </location>
</feature>
<dbReference type="InterPro" id="IPR011545">
    <property type="entry name" value="DEAD/DEAH_box_helicase_dom"/>
</dbReference>
<reference evidence="11 12" key="1">
    <citation type="submission" date="2018-10" db="EMBL/GenBank/DDBJ databases">
        <title>Fifty Aureobasidium pullulans genomes reveal a recombining polyextremotolerant generalist.</title>
        <authorList>
            <person name="Gostincar C."/>
            <person name="Turk M."/>
            <person name="Zajc J."/>
            <person name="Gunde-Cimerman N."/>
        </authorList>
    </citation>
    <scope>NUCLEOTIDE SEQUENCE [LARGE SCALE GENOMIC DNA]</scope>
    <source>
        <strain evidence="11 12">EXF-10507</strain>
    </source>
</reference>
<sequence length="609" mass="66823">MTVRDWKGTTHGWLRAHVKAPIVMSESGFQDAPAEEFGQIPANPASAPNPEDALAAREHGWGEDEKLDYDAFNAPTSDSNPAWASSAQVYEWSGEEGDVGAPDPELEEQLFRNGQSKAGTSLDHILNFSATLEGPKQFAPIGSFDTAGLHPQVLANVQLCNYDRITVIQGYCIPIILAGHDLVAVAQTGSGKTAAYLIPIISKLMGKVRKLQGPRPAMKGARVRAEPLVVIVVPTRELAQQIFDEARRLCYRSMLRPVCAYGGIPMSSNLQELAKGCDLLIGTPGRLQDLMDKPDILSMKRVKFTVIDEADEMLQGDWEDEMNKIMGGGDMNEDPDHAYLMFSATFPKESRAIARTYMDADFMRVRIGRAGSTHKNVTQDVVFIERHSKKQALYDLLMARPPCRTLVFCNSKPGVEEVDDYLYNRQLPTVFMHGGRSQLEREDAMRRFKGDKPHILIATNVFGRGIDVPQVNHVINYDLPGMEYGGISEYIHRIGRTGRIGHKGHATSFYNERNEDIAPALVNILLETEQEVPDFLQDFKPENGQAEFEDDVTDNEDEASEPGYVTAAGEAEAPAEAATGGGWGTDASTPAVAADAGWGAATEPVTASW</sequence>
<organism evidence="11 12">
    <name type="scientific">Aureobasidium pullulans</name>
    <name type="common">Black yeast</name>
    <name type="synonym">Pullularia pullulans</name>
    <dbReference type="NCBI Taxonomy" id="5580"/>
    <lineage>
        <taxon>Eukaryota</taxon>
        <taxon>Fungi</taxon>
        <taxon>Dikarya</taxon>
        <taxon>Ascomycota</taxon>
        <taxon>Pezizomycotina</taxon>
        <taxon>Dothideomycetes</taxon>
        <taxon>Dothideomycetidae</taxon>
        <taxon>Dothideales</taxon>
        <taxon>Saccotheciaceae</taxon>
        <taxon>Aureobasidium</taxon>
    </lineage>
</organism>
<dbReference type="InterPro" id="IPR014001">
    <property type="entry name" value="Helicase_ATP-bd"/>
</dbReference>
<comment type="catalytic activity">
    <reaction evidence="6">
        <text>ATP + H2O = ADP + phosphate + H(+)</text>
        <dbReference type="Rhea" id="RHEA:13065"/>
        <dbReference type="ChEBI" id="CHEBI:15377"/>
        <dbReference type="ChEBI" id="CHEBI:15378"/>
        <dbReference type="ChEBI" id="CHEBI:30616"/>
        <dbReference type="ChEBI" id="CHEBI:43474"/>
        <dbReference type="ChEBI" id="CHEBI:456216"/>
        <dbReference type="EC" id="3.6.4.13"/>
    </reaction>
</comment>
<dbReference type="EC" id="3.6.4.13" evidence="1"/>
<proteinExistence type="inferred from homology"/>
<dbReference type="GO" id="GO:0016787">
    <property type="term" value="F:hydrolase activity"/>
    <property type="evidence" value="ECO:0007669"/>
    <property type="project" value="UniProtKB-KW"/>
</dbReference>
<dbReference type="EMBL" id="QZAR01000019">
    <property type="protein sequence ID" value="THW94487.1"/>
    <property type="molecule type" value="Genomic_DNA"/>
</dbReference>
<dbReference type="PROSITE" id="PS51194">
    <property type="entry name" value="HELICASE_CTER"/>
    <property type="match status" value="1"/>
</dbReference>
<name>A0A4V4IWS7_AURPU</name>
<evidence type="ECO:0000256" key="1">
    <source>
        <dbReference type="ARBA" id="ARBA00012552"/>
    </source>
</evidence>
<dbReference type="Gene3D" id="3.40.50.300">
    <property type="entry name" value="P-loop containing nucleotide triphosphate hydrolases"/>
    <property type="match status" value="2"/>
</dbReference>
<evidence type="ECO:0000313" key="11">
    <source>
        <dbReference type="EMBL" id="THW94487.1"/>
    </source>
</evidence>
<dbReference type="Pfam" id="PF00270">
    <property type="entry name" value="DEAD"/>
    <property type="match status" value="1"/>
</dbReference>
<accession>A0A4V4IWS7</accession>
<evidence type="ECO:0000256" key="5">
    <source>
        <dbReference type="ARBA" id="ARBA00022840"/>
    </source>
</evidence>
<keyword evidence="4 7" id="KW-0347">Helicase</keyword>
<evidence type="ECO:0000256" key="7">
    <source>
        <dbReference type="RuleBase" id="RU000492"/>
    </source>
</evidence>
<keyword evidence="5 7" id="KW-0067">ATP-binding</keyword>
<comment type="caution">
    <text evidence="11">The sequence shown here is derived from an EMBL/GenBank/DDBJ whole genome shotgun (WGS) entry which is preliminary data.</text>
</comment>
<dbReference type="PROSITE" id="PS51192">
    <property type="entry name" value="HELICASE_ATP_BIND_1"/>
    <property type="match status" value="1"/>
</dbReference>
<dbReference type="InterPro" id="IPR000629">
    <property type="entry name" value="RNA-helicase_DEAD-box_CS"/>
</dbReference>
<dbReference type="SMART" id="SM00487">
    <property type="entry name" value="DEXDc"/>
    <property type="match status" value="1"/>
</dbReference>
<dbReference type="Pfam" id="PF00271">
    <property type="entry name" value="Helicase_C"/>
    <property type="match status" value="1"/>
</dbReference>
<dbReference type="PANTHER" id="PTHR47958">
    <property type="entry name" value="ATP-DEPENDENT RNA HELICASE DBP3"/>
    <property type="match status" value="1"/>
</dbReference>
<feature type="compositionally biased region" description="Acidic residues" evidence="8">
    <location>
        <begin position="547"/>
        <end position="560"/>
    </location>
</feature>
<keyword evidence="2 7" id="KW-0547">Nucleotide-binding</keyword>
<comment type="similarity">
    <text evidence="7">Belongs to the DEAD box helicase family.</text>
</comment>
<evidence type="ECO:0000256" key="2">
    <source>
        <dbReference type="ARBA" id="ARBA00022741"/>
    </source>
</evidence>
<dbReference type="GO" id="GO:0005524">
    <property type="term" value="F:ATP binding"/>
    <property type="evidence" value="ECO:0007669"/>
    <property type="project" value="UniProtKB-KW"/>
</dbReference>
<dbReference type="GO" id="GO:0003676">
    <property type="term" value="F:nucleic acid binding"/>
    <property type="evidence" value="ECO:0007669"/>
    <property type="project" value="InterPro"/>
</dbReference>
<protein>
    <recommendedName>
        <fullName evidence="1">RNA helicase</fullName>
        <ecNumber evidence="1">3.6.4.13</ecNumber>
    </recommendedName>
</protein>
<dbReference type="Proteomes" id="UP000304928">
    <property type="component" value="Unassembled WGS sequence"/>
</dbReference>
<keyword evidence="3 7" id="KW-0378">Hydrolase</keyword>
<dbReference type="SUPFAM" id="SSF52540">
    <property type="entry name" value="P-loop containing nucleoside triphosphate hydrolases"/>
    <property type="match status" value="1"/>
</dbReference>
<feature type="domain" description="Helicase C-terminal" evidence="10">
    <location>
        <begin position="392"/>
        <end position="540"/>
    </location>
</feature>
<dbReference type="AlphaFoldDB" id="A0A4V4IWS7"/>
<feature type="compositionally biased region" description="Low complexity" evidence="8">
    <location>
        <begin position="566"/>
        <end position="578"/>
    </location>
</feature>
<evidence type="ECO:0000256" key="8">
    <source>
        <dbReference type="SAM" id="MobiDB-lite"/>
    </source>
</evidence>